<comment type="caution">
    <text evidence="2">The sequence shown here is derived from an EMBL/GenBank/DDBJ whole genome shotgun (WGS) entry which is preliminary data.</text>
</comment>
<feature type="region of interest" description="Disordered" evidence="1">
    <location>
        <begin position="28"/>
        <end position="73"/>
    </location>
</feature>
<evidence type="ECO:0000313" key="3">
    <source>
        <dbReference type="Proteomes" id="UP000265618"/>
    </source>
</evidence>
<proteinExistence type="predicted"/>
<accession>A0A391NTU8</accession>
<dbReference type="EMBL" id="BDIP01003486">
    <property type="protein sequence ID" value="GCA63426.1"/>
    <property type="molecule type" value="Genomic_DNA"/>
</dbReference>
<feature type="compositionally biased region" description="Basic and acidic residues" evidence="1">
    <location>
        <begin position="54"/>
        <end position="73"/>
    </location>
</feature>
<dbReference type="Proteomes" id="UP000265618">
    <property type="component" value="Unassembled WGS sequence"/>
</dbReference>
<protein>
    <submittedName>
        <fullName evidence="2">Uncharacterized protein</fullName>
    </submittedName>
</protein>
<dbReference type="AlphaFoldDB" id="A0A391NTU8"/>
<evidence type="ECO:0000313" key="2">
    <source>
        <dbReference type="EMBL" id="GCA63426.1"/>
    </source>
</evidence>
<evidence type="ECO:0000256" key="1">
    <source>
        <dbReference type="SAM" id="MobiDB-lite"/>
    </source>
</evidence>
<name>A0A391NTU8_9EUKA</name>
<keyword evidence="3" id="KW-1185">Reference proteome</keyword>
<gene>
    <name evidence="2" type="ORF">KIPB_009877</name>
</gene>
<sequence length="73" mass="8477">MSVSTASRENRVHPYDTATMLVVPKHPLGLMSHEGTDTESAPQEQRMPRIQRRWMPERESPSAKRQDRCPYQV</sequence>
<organism evidence="2 3">
    <name type="scientific">Kipferlia bialata</name>
    <dbReference type="NCBI Taxonomy" id="797122"/>
    <lineage>
        <taxon>Eukaryota</taxon>
        <taxon>Metamonada</taxon>
        <taxon>Carpediemonas-like organisms</taxon>
        <taxon>Kipferlia</taxon>
    </lineage>
</organism>
<reference evidence="2 3" key="1">
    <citation type="journal article" date="2018" name="PLoS ONE">
        <title>The draft genome of Kipferlia bialata reveals reductive genome evolution in fornicate parasites.</title>
        <authorList>
            <person name="Tanifuji G."/>
            <person name="Takabayashi S."/>
            <person name="Kume K."/>
            <person name="Takagi M."/>
            <person name="Nakayama T."/>
            <person name="Kamikawa R."/>
            <person name="Inagaki Y."/>
            <person name="Hashimoto T."/>
        </authorList>
    </citation>
    <scope>NUCLEOTIDE SEQUENCE [LARGE SCALE GENOMIC DNA]</scope>
    <source>
        <strain evidence="2">NY0173</strain>
    </source>
</reference>